<dbReference type="Proteomes" id="UP001614394">
    <property type="component" value="Unassembled WGS sequence"/>
</dbReference>
<accession>A0ABW8C4L6</accession>
<organism evidence="1 2">
    <name type="scientific">Streptomyces fildesensis</name>
    <dbReference type="NCBI Taxonomy" id="375757"/>
    <lineage>
        <taxon>Bacteria</taxon>
        <taxon>Bacillati</taxon>
        <taxon>Actinomycetota</taxon>
        <taxon>Actinomycetes</taxon>
        <taxon>Kitasatosporales</taxon>
        <taxon>Streptomycetaceae</taxon>
        <taxon>Streptomyces</taxon>
    </lineage>
</organism>
<evidence type="ECO:0000313" key="2">
    <source>
        <dbReference type="Proteomes" id="UP001614394"/>
    </source>
</evidence>
<reference evidence="1 2" key="1">
    <citation type="submission" date="2024-10" db="EMBL/GenBank/DDBJ databases">
        <title>The Natural Products Discovery Center: Release of the First 8490 Sequenced Strains for Exploring Actinobacteria Biosynthetic Diversity.</title>
        <authorList>
            <person name="Kalkreuter E."/>
            <person name="Kautsar S.A."/>
            <person name="Yang D."/>
            <person name="Bader C.D."/>
            <person name="Teijaro C.N."/>
            <person name="Fluegel L."/>
            <person name="Davis C.M."/>
            <person name="Simpson J.R."/>
            <person name="Lauterbach L."/>
            <person name="Steele A.D."/>
            <person name="Gui C."/>
            <person name="Meng S."/>
            <person name="Li G."/>
            <person name="Viehrig K."/>
            <person name="Ye F."/>
            <person name="Su P."/>
            <person name="Kiefer A.F."/>
            <person name="Nichols A."/>
            <person name="Cepeda A.J."/>
            <person name="Yan W."/>
            <person name="Fan B."/>
            <person name="Jiang Y."/>
            <person name="Adhikari A."/>
            <person name="Zheng C.-J."/>
            <person name="Schuster L."/>
            <person name="Cowan T.M."/>
            <person name="Smanski M.J."/>
            <person name="Chevrette M.G."/>
            <person name="De Carvalho L.P.S."/>
            <person name="Shen B."/>
        </authorList>
    </citation>
    <scope>NUCLEOTIDE SEQUENCE [LARGE SCALE GENOMIC DNA]</scope>
    <source>
        <strain evidence="1 2">NPDC053399</strain>
    </source>
</reference>
<gene>
    <name evidence="1" type="ORF">ACIGXA_09530</name>
</gene>
<dbReference type="EMBL" id="JBITYG010000002">
    <property type="protein sequence ID" value="MFI9100757.1"/>
    <property type="molecule type" value="Genomic_DNA"/>
</dbReference>
<keyword evidence="2" id="KW-1185">Reference proteome</keyword>
<evidence type="ECO:0000313" key="1">
    <source>
        <dbReference type="EMBL" id="MFI9100757.1"/>
    </source>
</evidence>
<name>A0ABW8C4L6_9ACTN</name>
<comment type="caution">
    <text evidence="1">The sequence shown here is derived from an EMBL/GenBank/DDBJ whole genome shotgun (WGS) entry which is preliminary data.</text>
</comment>
<proteinExistence type="predicted"/>
<evidence type="ECO:0008006" key="3">
    <source>
        <dbReference type="Google" id="ProtNLM"/>
    </source>
</evidence>
<protein>
    <recommendedName>
        <fullName evidence="3">ABM domain-containing protein</fullName>
    </recommendedName>
</protein>
<dbReference type="RefSeq" id="WP_399646336.1">
    <property type="nucleotide sequence ID" value="NZ_JBITYG010000002.1"/>
</dbReference>
<sequence length="94" mass="10211">MAIFIQAELAGVTTAQYDALNAKLHAMPGDTFKGCMSHVAIPTGSGLQIFDVWESEEAMRTFSDLLMPAAQELGLPMGEMPKVSPVHDYWVPEA</sequence>